<comment type="caution">
    <text evidence="7">The sequence shown here is derived from an EMBL/GenBank/DDBJ whole genome shotgun (WGS) entry which is preliminary data.</text>
</comment>
<protein>
    <submittedName>
        <fullName evidence="7">Oxidoreductase C-terminal domain-containing protein</fullName>
    </submittedName>
</protein>
<evidence type="ECO:0000256" key="4">
    <source>
        <dbReference type="ARBA" id="ARBA00023002"/>
    </source>
</evidence>
<dbReference type="Gene3D" id="3.30.390.30">
    <property type="match status" value="1"/>
</dbReference>
<evidence type="ECO:0000313" key="8">
    <source>
        <dbReference type="Proteomes" id="UP001458415"/>
    </source>
</evidence>
<dbReference type="Pfam" id="PF07992">
    <property type="entry name" value="Pyr_redox_2"/>
    <property type="match status" value="1"/>
</dbReference>
<name>A0ABV1WIH7_9ACTN</name>
<dbReference type="EMBL" id="JBEPCU010001599">
    <property type="protein sequence ID" value="MER6983982.1"/>
    <property type="molecule type" value="Genomic_DNA"/>
</dbReference>
<organism evidence="7 8">
    <name type="scientific">Streptomyces carpinensis</name>
    <dbReference type="NCBI Taxonomy" id="66369"/>
    <lineage>
        <taxon>Bacteria</taxon>
        <taxon>Bacillati</taxon>
        <taxon>Actinomycetota</taxon>
        <taxon>Actinomycetes</taxon>
        <taxon>Kitasatosporales</taxon>
        <taxon>Streptomycetaceae</taxon>
        <taxon>Streptomyces</taxon>
    </lineage>
</organism>
<dbReference type="InterPro" id="IPR050446">
    <property type="entry name" value="FAD-oxidoreductase/Apoptosis"/>
</dbReference>
<evidence type="ECO:0000256" key="2">
    <source>
        <dbReference type="ARBA" id="ARBA00022630"/>
    </source>
</evidence>
<keyword evidence="2" id="KW-0285">Flavoprotein</keyword>
<evidence type="ECO:0000313" key="7">
    <source>
        <dbReference type="EMBL" id="MER6983982.1"/>
    </source>
</evidence>
<feature type="domain" description="FAD/NAD(P)-binding" evidence="5">
    <location>
        <begin position="2"/>
        <end position="48"/>
    </location>
</feature>
<dbReference type="InterPro" id="IPR036188">
    <property type="entry name" value="FAD/NAD-bd_sf"/>
</dbReference>
<sequence length="154" mass="16890">HGGGIAVDERLRTSDPDIYAAGDAASFPHPLFGTRLRVEHWANALNGGPAAARAMLGKDVAYDRVPYFFSDQYDLGMEYSGWAPPGSYDQVVIRGDAGKREFIAFWMKEGRVLAGMNVNVWDVTDPIQHLIRTKAQVDTEALADPRVPLDTLAS</sequence>
<feature type="domain" description="Reductase C-terminal" evidence="6">
    <location>
        <begin position="67"/>
        <end position="152"/>
    </location>
</feature>
<dbReference type="SUPFAM" id="SSF55424">
    <property type="entry name" value="FAD/NAD-linked reductases, dimerisation (C-terminal) domain"/>
    <property type="match status" value="1"/>
</dbReference>
<keyword evidence="3" id="KW-0274">FAD</keyword>
<dbReference type="InterPro" id="IPR028202">
    <property type="entry name" value="Reductase_C"/>
</dbReference>
<dbReference type="Proteomes" id="UP001458415">
    <property type="component" value="Unassembled WGS sequence"/>
</dbReference>
<feature type="non-terminal residue" evidence="7">
    <location>
        <position position="1"/>
    </location>
</feature>
<accession>A0ABV1WIH7</accession>
<evidence type="ECO:0000259" key="6">
    <source>
        <dbReference type="Pfam" id="PF14759"/>
    </source>
</evidence>
<evidence type="ECO:0000259" key="5">
    <source>
        <dbReference type="Pfam" id="PF07992"/>
    </source>
</evidence>
<dbReference type="InterPro" id="IPR023753">
    <property type="entry name" value="FAD/NAD-binding_dom"/>
</dbReference>
<dbReference type="InterPro" id="IPR016156">
    <property type="entry name" value="FAD/NAD-linked_Rdtase_dimer_sf"/>
</dbReference>
<gene>
    <name evidence="7" type="ORF">ABT317_45305</name>
</gene>
<comment type="cofactor">
    <cofactor evidence="1">
        <name>FAD</name>
        <dbReference type="ChEBI" id="CHEBI:57692"/>
    </cofactor>
</comment>
<keyword evidence="4" id="KW-0560">Oxidoreductase</keyword>
<dbReference type="PANTHER" id="PTHR43557">
    <property type="entry name" value="APOPTOSIS-INDUCING FACTOR 1"/>
    <property type="match status" value="1"/>
</dbReference>
<keyword evidence="8" id="KW-1185">Reference proteome</keyword>
<reference evidence="7 8" key="1">
    <citation type="submission" date="2024-06" db="EMBL/GenBank/DDBJ databases">
        <title>The Natural Products Discovery Center: Release of the First 8490 Sequenced Strains for Exploring Actinobacteria Biosynthetic Diversity.</title>
        <authorList>
            <person name="Kalkreuter E."/>
            <person name="Kautsar S.A."/>
            <person name="Yang D."/>
            <person name="Bader C.D."/>
            <person name="Teijaro C.N."/>
            <person name="Fluegel L."/>
            <person name="Davis C.M."/>
            <person name="Simpson J.R."/>
            <person name="Lauterbach L."/>
            <person name="Steele A.D."/>
            <person name="Gui C."/>
            <person name="Meng S."/>
            <person name="Li G."/>
            <person name="Viehrig K."/>
            <person name="Ye F."/>
            <person name="Su P."/>
            <person name="Kiefer A.F."/>
            <person name="Nichols A."/>
            <person name="Cepeda A.J."/>
            <person name="Yan W."/>
            <person name="Fan B."/>
            <person name="Jiang Y."/>
            <person name="Adhikari A."/>
            <person name="Zheng C.-J."/>
            <person name="Schuster L."/>
            <person name="Cowan T.M."/>
            <person name="Smanski M.J."/>
            <person name="Chevrette M.G."/>
            <person name="De Carvalho L.P.S."/>
            <person name="Shen B."/>
        </authorList>
    </citation>
    <scope>NUCLEOTIDE SEQUENCE [LARGE SCALE GENOMIC DNA]</scope>
    <source>
        <strain evidence="7 8">NPDC000634</strain>
    </source>
</reference>
<dbReference type="Gene3D" id="3.50.50.60">
    <property type="entry name" value="FAD/NAD(P)-binding domain"/>
    <property type="match status" value="1"/>
</dbReference>
<evidence type="ECO:0000256" key="1">
    <source>
        <dbReference type="ARBA" id="ARBA00001974"/>
    </source>
</evidence>
<proteinExistence type="predicted"/>
<dbReference type="Pfam" id="PF14759">
    <property type="entry name" value="Reductase_C"/>
    <property type="match status" value="1"/>
</dbReference>
<evidence type="ECO:0000256" key="3">
    <source>
        <dbReference type="ARBA" id="ARBA00022827"/>
    </source>
</evidence>
<dbReference type="SUPFAM" id="SSF51905">
    <property type="entry name" value="FAD/NAD(P)-binding domain"/>
    <property type="match status" value="1"/>
</dbReference>
<dbReference type="PANTHER" id="PTHR43557:SF2">
    <property type="entry name" value="RIESKE DOMAIN-CONTAINING PROTEIN-RELATED"/>
    <property type="match status" value="1"/>
</dbReference>